<evidence type="ECO:0000313" key="3">
    <source>
        <dbReference type="EMBL" id="GMK43335.1"/>
    </source>
</evidence>
<name>A0ABQ6NGP5_9BACL</name>
<comment type="caution">
    <text evidence="3">The sequence shown here is derived from an EMBL/GenBank/DDBJ whole genome shotgun (WGS) entry which is preliminary data.</text>
</comment>
<dbReference type="InterPro" id="IPR014721">
    <property type="entry name" value="Ribsml_uS5_D2-typ_fold_subgr"/>
</dbReference>
<feature type="transmembrane region" description="Helical" evidence="1">
    <location>
        <begin position="12"/>
        <end position="31"/>
    </location>
</feature>
<keyword evidence="1" id="KW-1133">Transmembrane helix</keyword>
<dbReference type="SUPFAM" id="SSF54211">
    <property type="entry name" value="Ribosomal protein S5 domain 2-like"/>
    <property type="match status" value="1"/>
</dbReference>
<dbReference type="EMBL" id="BTCL01000001">
    <property type="protein sequence ID" value="GMK43335.1"/>
    <property type="molecule type" value="Genomic_DNA"/>
</dbReference>
<sequence length="265" mass="28445">MGKFRLSGNARQAAGIFLIAVMLWIVVYAPTPLVVYEPGITFETAPFVQSSNGTGIQQTNAGTDKSGVFMVTTVKLTDAKYWQAIQAIWNKDFQILSKNSVMNGLSEKDYLARMSKDMLTSQNSSVEAAYRYADIPYKVSPEGLQPDDESRKITISASDVGGPSAGLMFALQTLNLLLDEDFTRGFRIAGTGTIDKDGNVGSIGGIALKVVTADRAGAELFLAPKDNYEEAAAKAKELRSEMKVIPVTSLGSAIAAIQDEAGLTR</sequence>
<keyword evidence="4" id="KW-1185">Reference proteome</keyword>
<dbReference type="Proteomes" id="UP001285921">
    <property type="component" value="Unassembled WGS sequence"/>
</dbReference>
<dbReference type="InterPro" id="IPR008269">
    <property type="entry name" value="Lon_proteolytic"/>
</dbReference>
<gene>
    <name evidence="3" type="ORF">PghCCS26_04620</name>
</gene>
<dbReference type="InterPro" id="IPR027065">
    <property type="entry name" value="Lon_Prtase"/>
</dbReference>
<organism evidence="3 4">
    <name type="scientific">Paenibacillus glycanilyticus</name>
    <dbReference type="NCBI Taxonomy" id="126569"/>
    <lineage>
        <taxon>Bacteria</taxon>
        <taxon>Bacillati</taxon>
        <taxon>Bacillota</taxon>
        <taxon>Bacilli</taxon>
        <taxon>Bacillales</taxon>
        <taxon>Paenibacillaceae</taxon>
        <taxon>Paenibacillus</taxon>
    </lineage>
</organism>
<dbReference type="Pfam" id="PF05362">
    <property type="entry name" value="Lon_C"/>
    <property type="match status" value="1"/>
</dbReference>
<reference evidence="3 4" key="1">
    <citation type="submission" date="2023-05" db="EMBL/GenBank/DDBJ databases">
        <title>Draft genome of Paenibacillus sp. CCS26.</title>
        <authorList>
            <person name="Akita H."/>
            <person name="Shinto Y."/>
            <person name="Kimura Z."/>
        </authorList>
    </citation>
    <scope>NUCLEOTIDE SEQUENCE [LARGE SCALE GENOMIC DNA]</scope>
    <source>
        <strain evidence="3 4">CCS26</strain>
    </source>
</reference>
<dbReference type="InterPro" id="IPR020568">
    <property type="entry name" value="Ribosomal_Su5_D2-typ_SF"/>
</dbReference>
<keyword evidence="1" id="KW-0812">Transmembrane</keyword>
<proteinExistence type="predicted"/>
<evidence type="ECO:0000313" key="4">
    <source>
        <dbReference type="Proteomes" id="UP001285921"/>
    </source>
</evidence>
<feature type="domain" description="Lon proteolytic" evidence="2">
    <location>
        <begin position="161"/>
        <end position="254"/>
    </location>
</feature>
<dbReference type="PANTHER" id="PTHR10046">
    <property type="entry name" value="ATP DEPENDENT LON PROTEASE FAMILY MEMBER"/>
    <property type="match status" value="1"/>
</dbReference>
<evidence type="ECO:0000259" key="2">
    <source>
        <dbReference type="Pfam" id="PF05362"/>
    </source>
</evidence>
<dbReference type="RefSeq" id="WP_317978679.1">
    <property type="nucleotide sequence ID" value="NZ_BTCL01000001.1"/>
</dbReference>
<accession>A0ABQ6NGP5</accession>
<keyword evidence="1" id="KW-0472">Membrane</keyword>
<evidence type="ECO:0000256" key="1">
    <source>
        <dbReference type="SAM" id="Phobius"/>
    </source>
</evidence>
<protein>
    <recommendedName>
        <fullName evidence="2">Lon proteolytic domain-containing protein</fullName>
    </recommendedName>
</protein>
<dbReference type="Gene3D" id="3.30.230.10">
    <property type="match status" value="1"/>
</dbReference>